<reference evidence="2 3" key="1">
    <citation type="submission" date="2017-06" db="EMBL/GenBank/DDBJ databases">
        <authorList>
            <person name="Kim H.J."/>
            <person name="Triplett B.A."/>
        </authorList>
    </citation>
    <scope>NUCLEOTIDE SEQUENCE [LARGE SCALE GENOMIC DNA]</scope>
    <source>
        <strain evidence="2 3">DSM 14713</strain>
    </source>
</reference>
<dbReference type="KEGG" id="mbd:MEBOL_006193"/>
<dbReference type="InterPro" id="IPR012433">
    <property type="entry name" value="Imm11"/>
</dbReference>
<sequence length="188" mass="21131">MTSRYYRLSDDVALAGRWELGKLGDERGEEVWPALLMRGVPAHVDGRIKVPVKIPGQPLDFSHAAFGIPVVHVRAASVFMELASNDVQFFPVDIEGQTEKYLVLNTTRVVNCIDDQASEEVRYWKPEDGRPEKTGQYRAVYGMRIDRAKAGDARVFRTWGWTVALIVSEEIKKALEHIGATGAKFKEV</sequence>
<name>A0A250ILR9_9BACT</name>
<protein>
    <recommendedName>
        <fullName evidence="1">Immunity MXAN-0049 protein domain-containing protein</fullName>
    </recommendedName>
</protein>
<organism evidence="2 3">
    <name type="scientific">Melittangium boletus DSM 14713</name>
    <dbReference type="NCBI Taxonomy" id="1294270"/>
    <lineage>
        <taxon>Bacteria</taxon>
        <taxon>Pseudomonadati</taxon>
        <taxon>Myxococcota</taxon>
        <taxon>Myxococcia</taxon>
        <taxon>Myxococcales</taxon>
        <taxon>Cystobacterineae</taxon>
        <taxon>Archangiaceae</taxon>
        <taxon>Melittangium</taxon>
    </lineage>
</organism>
<dbReference type="RefSeq" id="WP_095980856.1">
    <property type="nucleotide sequence ID" value="NZ_CP022163.1"/>
</dbReference>
<evidence type="ECO:0000313" key="2">
    <source>
        <dbReference type="EMBL" id="ATB32704.1"/>
    </source>
</evidence>
<dbReference type="AlphaFoldDB" id="A0A250ILR9"/>
<evidence type="ECO:0000313" key="3">
    <source>
        <dbReference type="Proteomes" id="UP000217289"/>
    </source>
</evidence>
<feature type="domain" description="Immunity MXAN-0049 protein" evidence="1">
    <location>
        <begin position="57"/>
        <end position="188"/>
    </location>
</feature>
<proteinExistence type="predicted"/>
<gene>
    <name evidence="2" type="ORF">MEBOL_006193</name>
</gene>
<dbReference type="EMBL" id="CP022163">
    <property type="protein sequence ID" value="ATB32704.1"/>
    <property type="molecule type" value="Genomic_DNA"/>
</dbReference>
<dbReference type="Proteomes" id="UP000217289">
    <property type="component" value="Chromosome"/>
</dbReference>
<evidence type="ECO:0000259" key="1">
    <source>
        <dbReference type="Pfam" id="PF07791"/>
    </source>
</evidence>
<keyword evidence="3" id="KW-1185">Reference proteome</keyword>
<dbReference type="OrthoDB" id="5509251at2"/>
<accession>A0A250ILR9</accession>
<dbReference type="Pfam" id="PF07791">
    <property type="entry name" value="Imm11"/>
    <property type="match status" value="1"/>
</dbReference>